<dbReference type="InterPro" id="IPR026898">
    <property type="entry name" value="PrsW"/>
</dbReference>
<protein>
    <submittedName>
        <fullName evidence="2">PrsW family intramembrane metalloprotease</fullName>
    </submittedName>
</protein>
<feature type="transmembrane region" description="Helical" evidence="1">
    <location>
        <begin position="140"/>
        <end position="168"/>
    </location>
</feature>
<feature type="transmembrane region" description="Helical" evidence="1">
    <location>
        <begin position="207"/>
        <end position="227"/>
    </location>
</feature>
<keyword evidence="2" id="KW-0482">Metalloprotease</keyword>
<feature type="transmembrane region" description="Helical" evidence="1">
    <location>
        <begin position="6"/>
        <end position="22"/>
    </location>
</feature>
<dbReference type="GO" id="GO:0008237">
    <property type="term" value="F:metallopeptidase activity"/>
    <property type="evidence" value="ECO:0007669"/>
    <property type="project" value="UniProtKB-KW"/>
</dbReference>
<dbReference type="PANTHER" id="PTHR36844">
    <property type="entry name" value="PROTEASE PRSW"/>
    <property type="match status" value="1"/>
</dbReference>
<accession>A0AAE3NYN7</accession>
<evidence type="ECO:0000256" key="1">
    <source>
        <dbReference type="SAM" id="Phobius"/>
    </source>
</evidence>
<evidence type="ECO:0000313" key="2">
    <source>
        <dbReference type="EMBL" id="MDF1612486.1"/>
    </source>
</evidence>
<reference evidence="2" key="1">
    <citation type="submission" date="2023-03" db="EMBL/GenBank/DDBJ databases">
        <title>Stygiobacter electus gen. nov., sp. nov., facultatively anaerobic thermotolerant bacterium of the class Ignavibacteria from a well of Yessentuki mineral water deposit.</title>
        <authorList>
            <person name="Podosokorskaya O.A."/>
            <person name="Elcheninov A.G."/>
            <person name="Petrova N.F."/>
            <person name="Zavarzina D.G."/>
            <person name="Kublanov I.V."/>
            <person name="Merkel A.Y."/>
        </authorList>
    </citation>
    <scope>NUCLEOTIDE SEQUENCE</scope>
    <source>
        <strain evidence="2">09-Me</strain>
    </source>
</reference>
<name>A0AAE3NYN7_9BACT</name>
<organism evidence="2 3">
    <name type="scientific">Stygiobacter electus</name>
    <dbReference type="NCBI Taxonomy" id="3032292"/>
    <lineage>
        <taxon>Bacteria</taxon>
        <taxon>Pseudomonadati</taxon>
        <taxon>Ignavibacteriota</taxon>
        <taxon>Ignavibacteria</taxon>
        <taxon>Ignavibacteriales</taxon>
        <taxon>Melioribacteraceae</taxon>
        <taxon>Stygiobacter</taxon>
    </lineage>
</organism>
<dbReference type="EMBL" id="JARGDL010000014">
    <property type="protein sequence ID" value="MDF1612486.1"/>
    <property type="molecule type" value="Genomic_DNA"/>
</dbReference>
<keyword evidence="1" id="KW-0472">Membrane</keyword>
<dbReference type="Pfam" id="PF13367">
    <property type="entry name" value="PrsW-protease"/>
    <property type="match status" value="1"/>
</dbReference>
<dbReference type="AlphaFoldDB" id="A0AAE3NYN7"/>
<keyword evidence="1" id="KW-1133">Transmembrane helix</keyword>
<sequence>MILIYSSVAAIIPMLIYLFFIWKMDKYEPEPIKFVLIHFLWGAFGAIFFGILGSSLLGMFSDILFNIPNENLENSNITSILFAPISEEFAKAVFLIFSSRSKKFDNATDGIVYGAAIGLGFGMTENFLYFISYTENLTSWIYLVIIRSLFSAVMHAISTGIFGAILGLTKYWLDIFRLPIILIALTFSMLIHSFWNFSVSNNQTYLFGLLTMILLISIFIQTLKLAVKNDKKLILKEIDDEIQNNFLPEQAKMFFINKIDIDRTHNNRKILNMLVSLAFSKIKFKKSKGNLKEYYYNEILYYRNALKNFFEII</sequence>
<comment type="caution">
    <text evidence="2">The sequence shown here is derived from an EMBL/GenBank/DDBJ whole genome shotgun (WGS) entry which is preliminary data.</text>
</comment>
<evidence type="ECO:0000313" key="3">
    <source>
        <dbReference type="Proteomes" id="UP001221302"/>
    </source>
</evidence>
<dbReference type="PANTHER" id="PTHR36844:SF1">
    <property type="entry name" value="PROTEASE PRSW"/>
    <property type="match status" value="1"/>
</dbReference>
<keyword evidence="3" id="KW-1185">Reference proteome</keyword>
<dbReference type="RefSeq" id="WP_321536257.1">
    <property type="nucleotide sequence ID" value="NZ_JARGDL010000014.1"/>
</dbReference>
<keyword evidence="1" id="KW-0812">Transmembrane</keyword>
<feature type="transmembrane region" description="Helical" evidence="1">
    <location>
        <begin position="34"/>
        <end position="57"/>
    </location>
</feature>
<dbReference type="Proteomes" id="UP001221302">
    <property type="component" value="Unassembled WGS sequence"/>
</dbReference>
<gene>
    <name evidence="2" type="ORF">P0M35_10010</name>
</gene>
<feature type="transmembrane region" description="Helical" evidence="1">
    <location>
        <begin position="77"/>
        <end position="98"/>
    </location>
</feature>
<keyword evidence="2" id="KW-0378">Hydrolase</keyword>
<keyword evidence="2" id="KW-0645">Protease</keyword>
<feature type="transmembrane region" description="Helical" evidence="1">
    <location>
        <begin position="110"/>
        <end position="134"/>
    </location>
</feature>
<feature type="transmembrane region" description="Helical" evidence="1">
    <location>
        <begin position="175"/>
        <end position="195"/>
    </location>
</feature>
<proteinExistence type="predicted"/>